<feature type="non-terminal residue" evidence="1">
    <location>
        <position position="273"/>
    </location>
</feature>
<sequence>MEVDVAQRCCMVLILFCVSSFLYRNAVVSVGVSSEALFYVDSGFGQSVPKHLSPLDQKQWEMNILGALGLNVNTKQRRKRRRSKRDAAGYSEEARSRFLLDVVRNLEDDEESGSLRLRPSTGPAPAFNISTEAIDGADLIVTLPNHGHELPNVIPEEVERRFWFDVSSLPTDGDFLGAELRVFKSGLSLLDQLNTTLSFSGWLTLNASVAVLEWSALPAQNLGLYLAVSYPDHEYDTRLSDLGILSGESAPQHLQPFLVAYLTEDERRRVRRV</sequence>
<dbReference type="AlphaFoldDB" id="A0A7R8WTR0"/>
<protein>
    <submittedName>
        <fullName evidence="1">Uncharacterized protein</fullName>
    </submittedName>
</protein>
<dbReference type="Gene3D" id="2.60.120.970">
    <property type="match status" value="1"/>
</dbReference>
<dbReference type="Pfam" id="PF00688">
    <property type="entry name" value="TGFb_propeptide"/>
    <property type="match status" value="2"/>
</dbReference>
<dbReference type="OrthoDB" id="5987191at2759"/>
<dbReference type="InterPro" id="IPR001111">
    <property type="entry name" value="TGF-b_propeptide"/>
</dbReference>
<proteinExistence type="predicted"/>
<name>A0A7R8WTR0_9CRUS</name>
<dbReference type="EMBL" id="OB668402">
    <property type="protein sequence ID" value="CAD7234339.1"/>
    <property type="molecule type" value="Genomic_DNA"/>
</dbReference>
<evidence type="ECO:0000313" key="1">
    <source>
        <dbReference type="EMBL" id="CAD7234339.1"/>
    </source>
</evidence>
<organism evidence="1">
    <name type="scientific">Cyprideis torosa</name>
    <dbReference type="NCBI Taxonomy" id="163714"/>
    <lineage>
        <taxon>Eukaryota</taxon>
        <taxon>Metazoa</taxon>
        <taxon>Ecdysozoa</taxon>
        <taxon>Arthropoda</taxon>
        <taxon>Crustacea</taxon>
        <taxon>Oligostraca</taxon>
        <taxon>Ostracoda</taxon>
        <taxon>Podocopa</taxon>
        <taxon>Podocopida</taxon>
        <taxon>Cytherocopina</taxon>
        <taxon>Cytheroidea</taxon>
        <taxon>Cytherideidae</taxon>
        <taxon>Cyprideis</taxon>
    </lineage>
</organism>
<gene>
    <name evidence="1" type="ORF">CTOB1V02_LOCUS12155</name>
</gene>
<reference evidence="1" key="1">
    <citation type="submission" date="2020-11" db="EMBL/GenBank/DDBJ databases">
        <authorList>
            <person name="Tran Van P."/>
        </authorList>
    </citation>
    <scope>NUCLEOTIDE SEQUENCE</scope>
</reference>
<accession>A0A7R8WTR0</accession>